<keyword evidence="4" id="KW-0479">Metal-binding</keyword>
<evidence type="ECO:0000256" key="9">
    <source>
        <dbReference type="RuleBase" id="RU003901"/>
    </source>
</evidence>
<feature type="region of interest" description="Disordered" evidence="10">
    <location>
        <begin position="1"/>
        <end position="46"/>
    </location>
</feature>
<dbReference type="OrthoDB" id="372421at2759"/>
<reference evidence="12" key="1">
    <citation type="submission" date="2014-05" db="EMBL/GenBank/DDBJ databases">
        <authorList>
            <person name="Chronopoulou M."/>
        </authorList>
    </citation>
    <scope>NUCLEOTIDE SEQUENCE</scope>
    <source>
        <tissue evidence="12">Whole organism</tissue>
    </source>
</reference>
<gene>
    <name evidence="12" type="primary">DIS3L2</name>
</gene>
<evidence type="ECO:0000256" key="10">
    <source>
        <dbReference type="SAM" id="MobiDB-lite"/>
    </source>
</evidence>
<dbReference type="InterPro" id="IPR050180">
    <property type="entry name" value="RNR_Ribonuclease"/>
</dbReference>
<keyword evidence="2" id="KW-0963">Cytoplasm</keyword>
<dbReference type="SMART" id="SM00955">
    <property type="entry name" value="RNB"/>
    <property type="match status" value="1"/>
</dbReference>
<dbReference type="PANTHER" id="PTHR23355">
    <property type="entry name" value="RIBONUCLEASE"/>
    <property type="match status" value="1"/>
</dbReference>
<keyword evidence="7" id="KW-0460">Magnesium</keyword>
<keyword evidence="3" id="KW-0540">Nuclease</keyword>
<dbReference type="Gene3D" id="2.40.50.700">
    <property type="match status" value="1"/>
</dbReference>
<dbReference type="InterPro" id="IPR012340">
    <property type="entry name" value="NA-bd_OB-fold"/>
</dbReference>
<accession>A0A0K2SWR8</accession>
<dbReference type="InterPro" id="IPR041505">
    <property type="entry name" value="Dis3_CSD2"/>
</dbReference>
<dbReference type="PANTHER" id="PTHR23355:SF9">
    <property type="entry name" value="DIS3-LIKE EXONUCLEASE 2"/>
    <property type="match status" value="1"/>
</dbReference>
<evidence type="ECO:0000256" key="2">
    <source>
        <dbReference type="ARBA" id="ARBA00022490"/>
    </source>
</evidence>
<dbReference type="Pfam" id="PF17849">
    <property type="entry name" value="OB_Dis3"/>
    <property type="match status" value="1"/>
</dbReference>
<dbReference type="GO" id="GO:0000175">
    <property type="term" value="F:3'-5'-RNA exonuclease activity"/>
    <property type="evidence" value="ECO:0007669"/>
    <property type="project" value="UniProtKB-ARBA"/>
</dbReference>
<evidence type="ECO:0000256" key="1">
    <source>
        <dbReference type="ARBA" id="ARBA00004496"/>
    </source>
</evidence>
<dbReference type="Gene3D" id="2.40.50.140">
    <property type="entry name" value="Nucleic acid-binding proteins"/>
    <property type="match status" value="1"/>
</dbReference>
<organism evidence="12">
    <name type="scientific">Lepeophtheirus salmonis</name>
    <name type="common">Salmon louse</name>
    <name type="synonym">Caligus salmonis</name>
    <dbReference type="NCBI Taxonomy" id="72036"/>
    <lineage>
        <taxon>Eukaryota</taxon>
        <taxon>Metazoa</taxon>
        <taxon>Ecdysozoa</taxon>
        <taxon>Arthropoda</taxon>
        <taxon>Crustacea</taxon>
        <taxon>Multicrustacea</taxon>
        <taxon>Hexanauplia</taxon>
        <taxon>Copepoda</taxon>
        <taxon>Siphonostomatoida</taxon>
        <taxon>Caligidae</taxon>
        <taxon>Lepeophtheirus</taxon>
    </lineage>
</organism>
<evidence type="ECO:0000256" key="3">
    <source>
        <dbReference type="ARBA" id="ARBA00022722"/>
    </source>
</evidence>
<dbReference type="PROSITE" id="PS01175">
    <property type="entry name" value="RIBONUCLEASE_II"/>
    <property type="match status" value="1"/>
</dbReference>
<keyword evidence="8" id="KW-0694">RNA-binding</keyword>
<dbReference type="Pfam" id="PF17877">
    <property type="entry name" value="Dis3l2_C_term"/>
    <property type="match status" value="1"/>
</dbReference>
<dbReference type="AlphaFoldDB" id="A0A0K2SWR8"/>
<feature type="compositionally biased region" description="Basic and acidic residues" evidence="10">
    <location>
        <begin position="336"/>
        <end position="345"/>
    </location>
</feature>
<dbReference type="GO" id="GO:0000932">
    <property type="term" value="C:P-body"/>
    <property type="evidence" value="ECO:0007669"/>
    <property type="project" value="TreeGrafter"/>
</dbReference>
<proteinExistence type="inferred from homology"/>
<feature type="region of interest" description="Disordered" evidence="10">
    <location>
        <begin position="131"/>
        <end position="166"/>
    </location>
</feature>
<dbReference type="FunFam" id="2.40.50.700:FF:000003">
    <property type="entry name" value="DIS3-like exonuclease 2"/>
    <property type="match status" value="1"/>
</dbReference>
<evidence type="ECO:0000256" key="5">
    <source>
        <dbReference type="ARBA" id="ARBA00022801"/>
    </source>
</evidence>
<dbReference type="InterPro" id="IPR022966">
    <property type="entry name" value="RNase_II/R_CS"/>
</dbReference>
<comment type="subcellular location">
    <subcellularLocation>
        <location evidence="1">Cytoplasm</location>
    </subcellularLocation>
</comment>
<evidence type="ECO:0000256" key="6">
    <source>
        <dbReference type="ARBA" id="ARBA00022839"/>
    </source>
</evidence>
<evidence type="ECO:0000256" key="4">
    <source>
        <dbReference type="ARBA" id="ARBA00022723"/>
    </source>
</evidence>
<dbReference type="EMBL" id="HACA01000365">
    <property type="protein sequence ID" value="CDW17726.1"/>
    <property type="molecule type" value="Transcribed_RNA"/>
</dbReference>
<name>A0A0K2SWR8_LEPSM</name>
<comment type="similarity">
    <text evidence="9">Belongs to the RNR ribonuclease family.</text>
</comment>
<dbReference type="InterPro" id="IPR001900">
    <property type="entry name" value="RNase_II/R"/>
</dbReference>
<dbReference type="GO" id="GO:0010587">
    <property type="term" value="P:miRNA catabolic process"/>
    <property type="evidence" value="ECO:0007669"/>
    <property type="project" value="TreeGrafter"/>
</dbReference>
<feature type="compositionally biased region" description="Basic residues" evidence="10">
    <location>
        <begin position="150"/>
        <end position="165"/>
    </location>
</feature>
<dbReference type="InterPro" id="IPR041093">
    <property type="entry name" value="Dis3l2-like_C"/>
</dbReference>
<dbReference type="Pfam" id="PF00773">
    <property type="entry name" value="RNB"/>
    <property type="match status" value="1"/>
</dbReference>
<feature type="compositionally biased region" description="Polar residues" evidence="10">
    <location>
        <begin position="7"/>
        <end position="18"/>
    </location>
</feature>
<dbReference type="SUPFAM" id="SSF50249">
    <property type="entry name" value="Nucleic acid-binding proteins"/>
    <property type="match status" value="3"/>
</dbReference>
<evidence type="ECO:0000313" key="12">
    <source>
        <dbReference type="EMBL" id="CDW17726.1"/>
    </source>
</evidence>
<feature type="domain" description="RNB" evidence="11">
    <location>
        <begin position="510"/>
        <end position="861"/>
    </location>
</feature>
<dbReference type="GO" id="GO:0008266">
    <property type="term" value="F:poly(U) RNA binding"/>
    <property type="evidence" value="ECO:0007669"/>
    <property type="project" value="UniProtKB-ARBA"/>
</dbReference>
<evidence type="ECO:0000256" key="8">
    <source>
        <dbReference type="ARBA" id="ARBA00022884"/>
    </source>
</evidence>
<dbReference type="GO" id="GO:0006402">
    <property type="term" value="P:mRNA catabolic process"/>
    <property type="evidence" value="ECO:0007669"/>
    <property type="project" value="TreeGrafter"/>
</dbReference>
<protein>
    <submittedName>
        <fullName evidence="12">DIS3 mitotic control homolog (S. cerevisiae)like 2 [Ochotona princeps]</fullName>
    </submittedName>
</protein>
<evidence type="ECO:0000259" key="11">
    <source>
        <dbReference type="SMART" id="SM00955"/>
    </source>
</evidence>
<keyword evidence="5" id="KW-0378">Hydrolase</keyword>
<feature type="region of interest" description="Disordered" evidence="10">
    <location>
        <begin position="307"/>
        <end position="347"/>
    </location>
</feature>
<dbReference type="GO" id="GO:0046872">
    <property type="term" value="F:metal ion binding"/>
    <property type="evidence" value="ECO:0007669"/>
    <property type="project" value="UniProtKB-KW"/>
</dbReference>
<feature type="compositionally biased region" description="Basic residues" evidence="10">
    <location>
        <begin position="320"/>
        <end position="332"/>
    </location>
</feature>
<sequence>MEETGKGSKSGSNPTGASKKNARSGTKARPQHSKSGTRKQSYNNKGALTQGTLNINARDWKNAFVHQSNGGNDINIQGVKDRNGALHGDDVLICDKSREQWTVLHSRVRDYLETERDTDYRLLLKGAKTSDGNNFNYQSSDDEGAEDRKVSKHHPPPSIRKKKKESAKAKVIHEAIFNSKDWGKVPVLNDKEWVIDDLPSVSCNSAISQNIPIISLKNNAPPPVTVAKEKKPIEILTPDALDSAIRNPESGITLPDNIPVLTTFTKPIVPPITSANGSKPAVSVISLESLKKEVAKIDVHLKESSDIENHDTDEEDSKSKTNKKHKRRRKRSNTNTRDKNPDKSTKTCKTLKLPEGLIFDIESVLKHKNASLFLQKTAYVIKVLKRNHSRISVGFLKPFSMKNSEYILFSPLDSRVPRMQIPINQAPEDFLLNPQNYANILYIAKIKEWNSFNFALGTLVESIGDMSSIEAQTKGSLISNGIDESDFSEEVAKCLPTQPFSIPQEEYEKRRDFTNECVFTIDPKTARDLDDALSIEKVDGNRYKVGVHIADVSYFVRKDTELDKCAADRGTSVYLVHRVIPMLPRELCENLCSLNPDVPRLTFSVEWIITEDGKIESTWFGRSIIKSVVKLAYEHAQEMLDNPSKEWKSNELPPISSPWKYSDIATKVGMLQKIAVNLRDKRKENGSLRLDLPKVCFSLNADTGIPQGFYLYQHRHSNKLIEEFMLLANISVAEKIYKHMPELAVLRCHPPPKKAMMSNLSNCLKQLNYHIDHTSSHSLASSLEKYSKSSDPSSKKRYQLLVTLMTKPMDLARYFCTGTVLDEKKFRHYALNVPFYTHFTSPIRRYPDIMVHRILDAILQKETLTWKSEDVHKAATHCNKKRIDARNVSQTSQDIFLTQFIFSCGPVENLDCVVLEVKDHSLDVLIVDMAIVQRIYLNQHEDLDSFEYSSSRGIKRLVLKWKMDQNQKNNSISVLTVFAEIKCTLKKHDTANRLSTIIIRPTALV</sequence>
<dbReference type="Gene3D" id="2.40.50.690">
    <property type="match status" value="1"/>
</dbReference>
<evidence type="ECO:0000256" key="7">
    <source>
        <dbReference type="ARBA" id="ARBA00022842"/>
    </source>
</evidence>
<keyword evidence="6" id="KW-0269">Exonuclease</keyword>